<gene>
    <name evidence="1" type="ORF">FCI23_10455</name>
</gene>
<evidence type="ECO:0000313" key="2">
    <source>
        <dbReference type="Proteomes" id="UP000305778"/>
    </source>
</evidence>
<dbReference type="RefSeq" id="WP_136723202.1">
    <property type="nucleotide sequence ID" value="NZ_SUMC01000007.1"/>
</dbReference>
<protein>
    <submittedName>
        <fullName evidence="1">Uncharacterized protein</fullName>
    </submittedName>
</protein>
<accession>A0A4U0SPA8</accession>
<evidence type="ECO:0000313" key="1">
    <source>
        <dbReference type="EMBL" id="TKA11742.1"/>
    </source>
</evidence>
<organism evidence="1 2">
    <name type="scientific">Actinacidiphila oryziradicis</name>
    <dbReference type="NCBI Taxonomy" id="2571141"/>
    <lineage>
        <taxon>Bacteria</taxon>
        <taxon>Bacillati</taxon>
        <taxon>Actinomycetota</taxon>
        <taxon>Actinomycetes</taxon>
        <taxon>Kitasatosporales</taxon>
        <taxon>Streptomycetaceae</taxon>
        <taxon>Actinacidiphila</taxon>
    </lineage>
</organism>
<dbReference type="EMBL" id="SUMC01000007">
    <property type="protein sequence ID" value="TKA11742.1"/>
    <property type="molecule type" value="Genomic_DNA"/>
</dbReference>
<proteinExistence type="predicted"/>
<dbReference type="AlphaFoldDB" id="A0A4U0SPA8"/>
<sequence length="149" mass="15916">MNVEDLVQQRIAEAARRREASKERRADLQAARDAGLVQRHRGKLARLNAAEIASARPTGSYALSTAEPAAGCAPEGRRLQAPSTPGGTTVPPNARMIICPACRVERMARRVAAVVIAGAPHDAVRCLDPACELLWLVRADRPRVAPVAA</sequence>
<keyword evidence="2" id="KW-1185">Reference proteome</keyword>
<name>A0A4U0SPA8_9ACTN</name>
<comment type="caution">
    <text evidence="1">The sequence shown here is derived from an EMBL/GenBank/DDBJ whole genome shotgun (WGS) entry which is preliminary data.</text>
</comment>
<reference evidence="1 2" key="1">
    <citation type="submission" date="2019-04" db="EMBL/GenBank/DDBJ databases">
        <title>Streptomyces oryziradicis sp. nov., a novel actinomycete isolated from rhizosphere soil of rice (Oryza sativa L.).</title>
        <authorList>
            <person name="Li C."/>
        </authorList>
    </citation>
    <scope>NUCLEOTIDE SEQUENCE [LARGE SCALE GENOMIC DNA]</scope>
    <source>
        <strain evidence="1 2">NEAU-C40</strain>
    </source>
</reference>
<dbReference type="Proteomes" id="UP000305778">
    <property type="component" value="Unassembled WGS sequence"/>
</dbReference>